<evidence type="ECO:0008006" key="5">
    <source>
        <dbReference type="Google" id="ProtNLM"/>
    </source>
</evidence>
<accession>A0ABR2K7L0</accession>
<dbReference type="Proteomes" id="UP001470230">
    <property type="component" value="Unassembled WGS sequence"/>
</dbReference>
<reference evidence="3 4" key="1">
    <citation type="submission" date="2024-04" db="EMBL/GenBank/DDBJ databases">
        <title>Tritrichomonas musculus Genome.</title>
        <authorList>
            <person name="Alves-Ferreira E."/>
            <person name="Grigg M."/>
            <person name="Lorenzi H."/>
            <person name="Galac M."/>
        </authorList>
    </citation>
    <scope>NUCLEOTIDE SEQUENCE [LARGE SCALE GENOMIC DNA]</scope>
    <source>
        <strain evidence="3 4">EAF2021</strain>
    </source>
</reference>
<dbReference type="SUPFAM" id="SSF54928">
    <property type="entry name" value="RNA-binding domain, RBD"/>
    <property type="match status" value="1"/>
</dbReference>
<feature type="region of interest" description="Disordered" evidence="2">
    <location>
        <begin position="501"/>
        <end position="520"/>
    </location>
</feature>
<dbReference type="EMBL" id="JAPFFF010000007">
    <property type="protein sequence ID" value="KAK8886040.1"/>
    <property type="molecule type" value="Genomic_DNA"/>
</dbReference>
<proteinExistence type="predicted"/>
<name>A0ABR2K7L0_9EUKA</name>
<sequence>MDSNFTYFYKVVLENQRNELIQEIKEKINSMENIKLNEYSIYDHIYLFLSTDLELGDICELLSDFIDKSSVIQIESSFNQINDKTTVFFARIPEYLTDHQNFNELIDSFLDSFKPTYIIPSILYSVRCRSASDALLLINFIREIDFGENSEIKMLIDSDILKLPIIQVIPQILTDKKISKYGYYPDYFTTYENTNIFVFNSLEEADKFINEFNGSLIRKQMIVTNHFVDANTYSQLEKYKIRFKISDLFQNQNDDEDIDENDDYRECFITMQEFGKVLSCQIDDKKHCVVIFQNEKYAKKMVENKNIKAQFVNDSFFITGIPPNMSLNSLKNVFTEAKIINYMKDLEEYVVESSDEAFRKITSPIFKIYLIDIEEKDNVLNRIKKIDFGNFSPFFFENKSSFDEQFINVISNNTIIITGLPNKSSPIDVAVKCQEYGVLKFFLHFKTAKSSAAIATFLKRVDYETSKKNLNQIVFNGTHLIVKEADPKNFTEFRLAKKKSLEHKKPQHNHRDIMGSDNVKNKKPFSQPVKLLPTIENQAAPRSNITVEKPLRNNMPIEFKFLKLDPMPSINPKVKSLTIIPDFGSKKVKKPLEEQKPDFI</sequence>
<evidence type="ECO:0000256" key="1">
    <source>
        <dbReference type="SAM" id="Coils"/>
    </source>
</evidence>
<dbReference type="InterPro" id="IPR035979">
    <property type="entry name" value="RBD_domain_sf"/>
</dbReference>
<comment type="caution">
    <text evidence="3">The sequence shown here is derived from an EMBL/GenBank/DDBJ whole genome shotgun (WGS) entry which is preliminary data.</text>
</comment>
<organism evidence="3 4">
    <name type="scientific">Tritrichomonas musculus</name>
    <dbReference type="NCBI Taxonomy" id="1915356"/>
    <lineage>
        <taxon>Eukaryota</taxon>
        <taxon>Metamonada</taxon>
        <taxon>Parabasalia</taxon>
        <taxon>Tritrichomonadida</taxon>
        <taxon>Tritrichomonadidae</taxon>
        <taxon>Tritrichomonas</taxon>
    </lineage>
</organism>
<keyword evidence="1" id="KW-0175">Coiled coil</keyword>
<evidence type="ECO:0000256" key="2">
    <source>
        <dbReference type="SAM" id="MobiDB-lite"/>
    </source>
</evidence>
<keyword evidence="4" id="KW-1185">Reference proteome</keyword>
<gene>
    <name evidence="3" type="ORF">M9Y10_041500</name>
</gene>
<evidence type="ECO:0000313" key="4">
    <source>
        <dbReference type="Proteomes" id="UP001470230"/>
    </source>
</evidence>
<feature type="coiled-coil region" evidence="1">
    <location>
        <begin position="10"/>
        <end position="37"/>
    </location>
</feature>
<evidence type="ECO:0000313" key="3">
    <source>
        <dbReference type="EMBL" id="KAK8886040.1"/>
    </source>
</evidence>
<protein>
    <recommendedName>
        <fullName evidence="5">RRM domain-containing protein</fullName>
    </recommendedName>
</protein>